<proteinExistence type="predicted"/>
<dbReference type="AlphaFoldDB" id="A0A151T6T5"/>
<reference evidence="1 2" key="1">
    <citation type="journal article" date="2012" name="Nat. Biotechnol.">
        <title>Draft genome sequence of pigeonpea (Cajanus cajan), an orphan legume crop of resource-poor farmers.</title>
        <authorList>
            <person name="Varshney R.K."/>
            <person name="Chen W."/>
            <person name="Li Y."/>
            <person name="Bharti A.K."/>
            <person name="Saxena R.K."/>
            <person name="Schlueter J.A."/>
            <person name="Donoghue M.T."/>
            <person name="Azam S."/>
            <person name="Fan G."/>
            <person name="Whaley A.M."/>
            <person name="Farmer A.D."/>
            <person name="Sheridan J."/>
            <person name="Iwata A."/>
            <person name="Tuteja R."/>
            <person name="Penmetsa R.V."/>
            <person name="Wu W."/>
            <person name="Upadhyaya H.D."/>
            <person name="Yang S.P."/>
            <person name="Shah T."/>
            <person name="Saxena K.B."/>
            <person name="Michael T."/>
            <person name="McCombie W.R."/>
            <person name="Yang B."/>
            <person name="Zhang G."/>
            <person name="Yang H."/>
            <person name="Wang J."/>
            <person name="Spillane C."/>
            <person name="Cook D.R."/>
            <person name="May G.D."/>
            <person name="Xu X."/>
            <person name="Jackson S.A."/>
        </authorList>
    </citation>
    <scope>NUCLEOTIDE SEQUENCE [LARGE SCALE GENOMIC DNA]</scope>
    <source>
        <strain evidence="2">cv. Asha</strain>
    </source>
</reference>
<dbReference type="OMA" id="CFRAIRT"/>
<evidence type="ECO:0000313" key="2">
    <source>
        <dbReference type="Proteomes" id="UP000075243"/>
    </source>
</evidence>
<accession>A0A151T6T5</accession>
<dbReference type="Proteomes" id="UP000075243">
    <property type="component" value="Chromosome 8"/>
</dbReference>
<dbReference type="EMBL" id="CM003610">
    <property type="protein sequence ID" value="KYP62756.1"/>
    <property type="molecule type" value="Genomic_DNA"/>
</dbReference>
<dbReference type="Gramene" id="C.cajan_16809.t">
    <property type="protein sequence ID" value="C.cajan_16809.t.cds1"/>
    <property type="gene ID" value="C.cajan_16809"/>
</dbReference>
<evidence type="ECO:0000313" key="1">
    <source>
        <dbReference type="EMBL" id="KYP62756.1"/>
    </source>
</evidence>
<feature type="non-terminal residue" evidence="1">
    <location>
        <position position="1"/>
    </location>
</feature>
<keyword evidence="2" id="KW-1185">Reference proteome</keyword>
<sequence length="54" mass="6395">SILNIISIYRNIRAIRTRTVDLLDKTNQTDSYQNDLNWFKNPTCIFIALSFFIN</sequence>
<gene>
    <name evidence="1" type="ORF">KK1_017304</name>
</gene>
<organism evidence="1 2">
    <name type="scientific">Cajanus cajan</name>
    <name type="common">Pigeon pea</name>
    <name type="synonym">Cajanus indicus</name>
    <dbReference type="NCBI Taxonomy" id="3821"/>
    <lineage>
        <taxon>Eukaryota</taxon>
        <taxon>Viridiplantae</taxon>
        <taxon>Streptophyta</taxon>
        <taxon>Embryophyta</taxon>
        <taxon>Tracheophyta</taxon>
        <taxon>Spermatophyta</taxon>
        <taxon>Magnoliopsida</taxon>
        <taxon>eudicotyledons</taxon>
        <taxon>Gunneridae</taxon>
        <taxon>Pentapetalae</taxon>
        <taxon>rosids</taxon>
        <taxon>fabids</taxon>
        <taxon>Fabales</taxon>
        <taxon>Fabaceae</taxon>
        <taxon>Papilionoideae</taxon>
        <taxon>50 kb inversion clade</taxon>
        <taxon>NPAAA clade</taxon>
        <taxon>indigoferoid/millettioid clade</taxon>
        <taxon>Phaseoleae</taxon>
        <taxon>Cajanus</taxon>
    </lineage>
</organism>
<protein>
    <submittedName>
        <fullName evidence="1">Uncharacterized protein</fullName>
    </submittedName>
</protein>
<name>A0A151T6T5_CAJCA</name>